<proteinExistence type="predicted"/>
<evidence type="ECO:0008006" key="3">
    <source>
        <dbReference type="Google" id="ProtNLM"/>
    </source>
</evidence>
<dbReference type="Proteomes" id="UP000003238">
    <property type="component" value="Unassembled WGS sequence"/>
</dbReference>
<dbReference type="AlphaFoldDB" id="A0ABC9QMK4"/>
<reference evidence="1 2" key="1">
    <citation type="submission" date="2010-10" db="EMBL/GenBank/DDBJ databases">
        <authorList>
            <person name="Richards V."/>
            <person name="Lefebure T."/>
            <person name="Suzuki H."/>
            <person name="Pavinski Bitar P."/>
            <person name="Stanhope M."/>
        </authorList>
    </citation>
    <scope>NUCLEOTIDE SEQUENCE [LARGE SCALE GENOMIC DNA]</scope>
    <source>
        <strain evidence="1 2">2008-988</strain>
    </source>
</reference>
<protein>
    <recommendedName>
        <fullName evidence="3">CJH_07325 family protein</fullName>
    </recommendedName>
</protein>
<organism evidence="1 2">
    <name type="scientific">Campylobacter jejuni subsp. jejuni 2008-988</name>
    <dbReference type="NCBI Taxonomy" id="889253"/>
    <lineage>
        <taxon>Bacteria</taxon>
        <taxon>Pseudomonadati</taxon>
        <taxon>Campylobacterota</taxon>
        <taxon>Epsilonproteobacteria</taxon>
        <taxon>Campylobacterales</taxon>
        <taxon>Campylobacteraceae</taxon>
        <taxon>Campylobacter</taxon>
    </lineage>
</organism>
<evidence type="ECO:0000313" key="1">
    <source>
        <dbReference type="EMBL" id="EIB54618.1"/>
    </source>
</evidence>
<name>A0ABC9QMK4_CAMJU</name>
<gene>
    <name evidence="1" type="ORF">cje154_02844</name>
</gene>
<sequence>MEKLVRDSYGKVNYINIPFHNTGSVSDICIKIEDKELNQALQDLSDSIDKSYKNSGVYEFITNKYRKK</sequence>
<dbReference type="NCBIfam" id="NF033604">
    <property type="entry name" value="epsi_CJH_07325"/>
    <property type="match status" value="1"/>
</dbReference>
<accession>A0ABC9QMK4</accession>
<dbReference type="EMBL" id="AIOS01000020">
    <property type="protein sequence ID" value="EIB54618.1"/>
    <property type="molecule type" value="Genomic_DNA"/>
</dbReference>
<evidence type="ECO:0000313" key="2">
    <source>
        <dbReference type="Proteomes" id="UP000003238"/>
    </source>
</evidence>
<dbReference type="RefSeq" id="WP_002865476.1">
    <property type="nucleotide sequence ID" value="NZ_AIOS01000020.1"/>
</dbReference>
<comment type="caution">
    <text evidence="1">The sequence shown here is derived from an EMBL/GenBank/DDBJ whole genome shotgun (WGS) entry which is preliminary data.</text>
</comment>